<dbReference type="PANTHER" id="PTHR33164">
    <property type="entry name" value="TRANSCRIPTIONAL REGULATOR, MARR FAMILY"/>
    <property type="match status" value="1"/>
</dbReference>
<keyword evidence="1" id="KW-0805">Transcription regulation</keyword>
<dbReference type="InterPro" id="IPR011991">
    <property type="entry name" value="ArsR-like_HTH"/>
</dbReference>
<dbReference type="EMBL" id="JAERRJ010000003">
    <property type="protein sequence ID" value="MBL1074526.1"/>
    <property type="molecule type" value="Genomic_DNA"/>
</dbReference>
<dbReference type="Proteomes" id="UP000602198">
    <property type="component" value="Unassembled WGS sequence"/>
</dbReference>
<dbReference type="RefSeq" id="WP_201945396.1">
    <property type="nucleotide sequence ID" value="NZ_JAERRJ010000003.1"/>
</dbReference>
<dbReference type="SMART" id="SM00347">
    <property type="entry name" value="HTH_MARR"/>
    <property type="match status" value="1"/>
</dbReference>
<sequence>MPDTPTPDEVWRLLTHVVIESRDPWRRAVTDRTGLPFSRIRVLKRLRPGPITLKELAYSAGMDAPAATVAVNDLEERGLVVREIDPRNRRQKLVSITEEGERMLAFAKSVPDPAPPPIAELSGSELRTLRDLLRKLEPED</sequence>
<dbReference type="InterPro" id="IPR000835">
    <property type="entry name" value="HTH_MarR-typ"/>
</dbReference>
<keyword evidence="2" id="KW-0238">DNA-binding</keyword>
<dbReference type="InterPro" id="IPR036388">
    <property type="entry name" value="WH-like_DNA-bd_sf"/>
</dbReference>
<dbReference type="InterPro" id="IPR036390">
    <property type="entry name" value="WH_DNA-bd_sf"/>
</dbReference>
<evidence type="ECO:0000313" key="5">
    <source>
        <dbReference type="EMBL" id="MBL1074526.1"/>
    </source>
</evidence>
<dbReference type="SUPFAM" id="SSF46785">
    <property type="entry name" value="Winged helix' DNA-binding domain"/>
    <property type="match status" value="1"/>
</dbReference>
<evidence type="ECO:0000256" key="1">
    <source>
        <dbReference type="ARBA" id="ARBA00023015"/>
    </source>
</evidence>
<dbReference type="PRINTS" id="PR00598">
    <property type="entry name" value="HTHMARR"/>
</dbReference>
<evidence type="ECO:0000256" key="2">
    <source>
        <dbReference type="ARBA" id="ARBA00023125"/>
    </source>
</evidence>
<evidence type="ECO:0000313" key="6">
    <source>
        <dbReference type="Proteomes" id="UP000602198"/>
    </source>
</evidence>
<accession>A0ABS1M2I0</accession>
<keyword evidence="6" id="KW-1185">Reference proteome</keyword>
<reference evidence="5 6" key="1">
    <citation type="submission" date="2021-01" db="EMBL/GenBank/DDBJ databases">
        <title>WGS of actinomycetes isolated from Thailand.</title>
        <authorList>
            <person name="Thawai C."/>
        </authorList>
    </citation>
    <scope>NUCLEOTIDE SEQUENCE [LARGE SCALE GENOMIC DNA]</scope>
    <source>
        <strain evidence="5 6">LPG 2</strain>
    </source>
</reference>
<name>A0ABS1M2I0_9NOCA</name>
<evidence type="ECO:0000256" key="3">
    <source>
        <dbReference type="ARBA" id="ARBA00023163"/>
    </source>
</evidence>
<protein>
    <submittedName>
        <fullName evidence="5">MarR family transcriptional regulator</fullName>
    </submittedName>
</protein>
<feature type="domain" description="HTH marR-type" evidence="4">
    <location>
        <begin position="7"/>
        <end position="138"/>
    </location>
</feature>
<evidence type="ECO:0000259" key="4">
    <source>
        <dbReference type="PROSITE" id="PS50995"/>
    </source>
</evidence>
<dbReference type="Gene3D" id="1.10.10.10">
    <property type="entry name" value="Winged helix-like DNA-binding domain superfamily/Winged helix DNA-binding domain"/>
    <property type="match status" value="1"/>
</dbReference>
<dbReference type="Pfam" id="PF12802">
    <property type="entry name" value="MarR_2"/>
    <property type="match status" value="1"/>
</dbReference>
<dbReference type="InterPro" id="IPR039422">
    <property type="entry name" value="MarR/SlyA-like"/>
</dbReference>
<dbReference type="PANTHER" id="PTHR33164:SF64">
    <property type="entry name" value="TRANSCRIPTIONAL REGULATOR SLYA"/>
    <property type="match status" value="1"/>
</dbReference>
<keyword evidence="3" id="KW-0804">Transcription</keyword>
<dbReference type="CDD" id="cd00090">
    <property type="entry name" value="HTH_ARSR"/>
    <property type="match status" value="1"/>
</dbReference>
<proteinExistence type="predicted"/>
<comment type="caution">
    <text evidence="5">The sequence shown here is derived from an EMBL/GenBank/DDBJ whole genome shotgun (WGS) entry which is preliminary data.</text>
</comment>
<dbReference type="PROSITE" id="PS50995">
    <property type="entry name" value="HTH_MARR_2"/>
    <property type="match status" value="1"/>
</dbReference>
<gene>
    <name evidence="5" type="ORF">JK358_08965</name>
</gene>
<organism evidence="5 6">
    <name type="scientific">Nocardia acididurans</name>
    <dbReference type="NCBI Taxonomy" id="2802282"/>
    <lineage>
        <taxon>Bacteria</taxon>
        <taxon>Bacillati</taxon>
        <taxon>Actinomycetota</taxon>
        <taxon>Actinomycetes</taxon>
        <taxon>Mycobacteriales</taxon>
        <taxon>Nocardiaceae</taxon>
        <taxon>Nocardia</taxon>
    </lineage>
</organism>